<feature type="binding site" evidence="9">
    <location>
        <position position="149"/>
    </location>
    <ligand>
        <name>1-deoxy-D-xylulose 5-phosphate</name>
        <dbReference type="ChEBI" id="CHEBI:57792"/>
    </ligand>
</feature>
<evidence type="ECO:0000313" key="13">
    <source>
        <dbReference type="EMBL" id="SEA07663.1"/>
    </source>
</evidence>
<evidence type="ECO:0000259" key="11">
    <source>
        <dbReference type="Pfam" id="PF08436"/>
    </source>
</evidence>
<reference evidence="13 14" key="1">
    <citation type="submission" date="2016-10" db="EMBL/GenBank/DDBJ databases">
        <authorList>
            <person name="de Groot N.N."/>
        </authorList>
    </citation>
    <scope>NUCLEOTIDE SEQUENCE [LARGE SCALE GENOMIC DNA]</scope>
    <source>
        <strain evidence="13 14">DSM 7343</strain>
    </source>
</reference>
<dbReference type="NCBIfam" id="NF009114">
    <property type="entry name" value="PRK12464.1"/>
    <property type="match status" value="1"/>
</dbReference>
<dbReference type="InterPro" id="IPR013512">
    <property type="entry name" value="DXP_reductoisomerase_N"/>
</dbReference>
<dbReference type="FunFam" id="3.40.50.720:FF:000045">
    <property type="entry name" value="1-deoxy-D-xylulose 5-phosphate reductoisomerase"/>
    <property type="match status" value="1"/>
</dbReference>
<evidence type="ECO:0000256" key="5">
    <source>
        <dbReference type="ARBA" id="ARBA00023002"/>
    </source>
</evidence>
<proteinExistence type="inferred from homology"/>
<gene>
    <name evidence="9" type="primary">dxr</name>
    <name evidence="13" type="ORF">SAMN05660420_01127</name>
</gene>
<dbReference type="GO" id="GO:0051484">
    <property type="term" value="P:isopentenyl diphosphate biosynthetic process, methylerythritol 4-phosphate pathway involved in terpenoid biosynthetic process"/>
    <property type="evidence" value="ECO:0007669"/>
    <property type="project" value="UniProtKB-ARBA"/>
</dbReference>
<dbReference type="Gene3D" id="1.10.1740.10">
    <property type="match status" value="1"/>
</dbReference>
<dbReference type="Proteomes" id="UP000199409">
    <property type="component" value="Unassembled WGS sequence"/>
</dbReference>
<comment type="catalytic activity">
    <reaction evidence="8">
        <text>2-C-methyl-D-erythritol 4-phosphate + NADP(+) = 1-deoxy-D-xylulose 5-phosphate + NADPH + H(+)</text>
        <dbReference type="Rhea" id="RHEA:13717"/>
        <dbReference type="ChEBI" id="CHEBI:15378"/>
        <dbReference type="ChEBI" id="CHEBI:57783"/>
        <dbReference type="ChEBI" id="CHEBI:57792"/>
        <dbReference type="ChEBI" id="CHEBI:58262"/>
        <dbReference type="ChEBI" id="CHEBI:58349"/>
        <dbReference type="EC" id="1.1.1.267"/>
    </reaction>
    <physiologicalReaction direction="right-to-left" evidence="8">
        <dbReference type="Rhea" id="RHEA:13719"/>
    </physiologicalReaction>
</comment>
<name>A0A1H3Y7W5_9BACT</name>
<keyword evidence="6 9" id="KW-0464">Manganese</keyword>
<dbReference type="UniPathway" id="UPA00056">
    <property type="reaction ID" value="UER00092"/>
</dbReference>
<dbReference type="GO" id="GO:0070402">
    <property type="term" value="F:NADPH binding"/>
    <property type="evidence" value="ECO:0007669"/>
    <property type="project" value="InterPro"/>
</dbReference>
<keyword evidence="4 9" id="KW-0521">NADP</keyword>
<feature type="binding site" evidence="9">
    <location>
        <position position="197"/>
    </location>
    <ligand>
        <name>1-deoxy-D-xylulose 5-phosphate</name>
        <dbReference type="ChEBI" id="CHEBI:57792"/>
    </ligand>
</feature>
<evidence type="ECO:0000256" key="9">
    <source>
        <dbReference type="HAMAP-Rule" id="MF_00183"/>
    </source>
</evidence>
<keyword evidence="3 9" id="KW-0479">Metal-binding</keyword>
<feature type="binding site" evidence="9">
    <location>
        <position position="38"/>
    </location>
    <ligand>
        <name>NADPH</name>
        <dbReference type="ChEBI" id="CHEBI:57783"/>
    </ligand>
</feature>
<keyword evidence="14" id="KW-1185">Reference proteome</keyword>
<protein>
    <recommendedName>
        <fullName evidence="9">1-deoxy-D-xylulose 5-phosphate reductoisomerase</fullName>
        <shortName evidence="9">DXP reductoisomerase</shortName>
        <ecNumber evidence="9">1.1.1.267</ecNumber>
    </recommendedName>
    <alternativeName>
        <fullName evidence="9">1-deoxyxylulose-5-phosphate reductoisomerase</fullName>
    </alternativeName>
    <alternativeName>
        <fullName evidence="9">2-C-methyl-D-erythritol 4-phosphate synthase</fullName>
    </alternativeName>
</protein>
<feature type="domain" description="1-deoxy-D-xylulose 5-phosphate reductoisomerase C-terminal" evidence="11">
    <location>
        <begin position="144"/>
        <end position="227"/>
    </location>
</feature>
<dbReference type="AlphaFoldDB" id="A0A1H3Y7W5"/>
<feature type="binding site" evidence="9">
    <location>
        <position position="13"/>
    </location>
    <ligand>
        <name>NADPH</name>
        <dbReference type="ChEBI" id="CHEBI:57783"/>
    </ligand>
</feature>
<feature type="binding site" evidence="9">
    <location>
        <position position="219"/>
    </location>
    <ligand>
        <name>1-deoxy-D-xylulose 5-phosphate</name>
        <dbReference type="ChEBI" id="CHEBI:57792"/>
    </ligand>
</feature>
<dbReference type="RefSeq" id="WP_092345606.1">
    <property type="nucleotide sequence ID" value="NZ_FNQN01000003.1"/>
</dbReference>
<evidence type="ECO:0000256" key="2">
    <source>
        <dbReference type="ARBA" id="ARBA00006825"/>
    </source>
</evidence>
<feature type="binding site" evidence="9">
    <location>
        <position position="215"/>
    </location>
    <ligand>
        <name>1-deoxy-D-xylulose 5-phosphate</name>
        <dbReference type="ChEBI" id="CHEBI:57792"/>
    </ligand>
</feature>
<evidence type="ECO:0000256" key="3">
    <source>
        <dbReference type="ARBA" id="ARBA00022723"/>
    </source>
</evidence>
<accession>A0A1H3Y7W5</accession>
<feature type="binding site" evidence="9">
    <location>
        <position position="124"/>
    </location>
    <ligand>
        <name>NADPH</name>
        <dbReference type="ChEBI" id="CHEBI:57783"/>
    </ligand>
</feature>
<dbReference type="SUPFAM" id="SSF55347">
    <property type="entry name" value="Glyceraldehyde-3-phosphate dehydrogenase-like, C-terminal domain"/>
    <property type="match status" value="1"/>
</dbReference>
<feature type="binding site" evidence="9">
    <location>
        <position position="12"/>
    </location>
    <ligand>
        <name>NADPH</name>
        <dbReference type="ChEBI" id="CHEBI:57783"/>
    </ligand>
</feature>
<evidence type="ECO:0000259" key="12">
    <source>
        <dbReference type="Pfam" id="PF13288"/>
    </source>
</evidence>
<dbReference type="GO" id="GO:0016853">
    <property type="term" value="F:isomerase activity"/>
    <property type="evidence" value="ECO:0007669"/>
    <property type="project" value="UniProtKB-KW"/>
</dbReference>
<dbReference type="STRING" id="37625.SAMN05660420_01127"/>
<feature type="binding site" evidence="9">
    <location>
        <position position="210"/>
    </location>
    <ligand>
        <name>1-deoxy-D-xylulose 5-phosphate</name>
        <dbReference type="ChEBI" id="CHEBI:57792"/>
    </ligand>
</feature>
<evidence type="ECO:0000256" key="8">
    <source>
        <dbReference type="ARBA" id="ARBA00048543"/>
    </source>
</evidence>
<dbReference type="InterPro" id="IPR013644">
    <property type="entry name" value="DXP_reductoisomerase_C"/>
</dbReference>
<evidence type="ECO:0000256" key="1">
    <source>
        <dbReference type="ARBA" id="ARBA00005094"/>
    </source>
</evidence>
<dbReference type="InterPro" id="IPR036169">
    <property type="entry name" value="DXPR_C_sf"/>
</dbReference>
<dbReference type="GO" id="GO:0030145">
    <property type="term" value="F:manganese ion binding"/>
    <property type="evidence" value="ECO:0007669"/>
    <property type="project" value="TreeGrafter"/>
</dbReference>
<dbReference type="NCBIfam" id="TIGR00243">
    <property type="entry name" value="Dxr"/>
    <property type="match status" value="1"/>
</dbReference>
<evidence type="ECO:0000313" key="14">
    <source>
        <dbReference type="Proteomes" id="UP000199409"/>
    </source>
</evidence>
<feature type="binding site" evidence="9">
    <location>
        <position position="11"/>
    </location>
    <ligand>
        <name>NADPH</name>
        <dbReference type="ChEBI" id="CHEBI:57783"/>
    </ligand>
</feature>
<comment type="pathway">
    <text evidence="1 9">Isoprenoid biosynthesis; isopentenyl diphosphate biosynthesis via DXP pathway; isopentenyl diphosphate from 1-deoxy-D-xylulose 5-phosphate: step 1/6.</text>
</comment>
<feature type="binding site" evidence="9">
    <location>
        <position position="122"/>
    </location>
    <ligand>
        <name>NADPH</name>
        <dbReference type="ChEBI" id="CHEBI:57783"/>
    </ligand>
</feature>
<dbReference type="InterPro" id="IPR026877">
    <property type="entry name" value="DXPR_C"/>
</dbReference>
<dbReference type="InterPro" id="IPR003821">
    <property type="entry name" value="DXP_reductoisomerase"/>
</dbReference>
<feature type="binding site" evidence="9">
    <location>
        <position position="148"/>
    </location>
    <ligand>
        <name>Mn(2+)</name>
        <dbReference type="ChEBI" id="CHEBI:29035"/>
    </ligand>
</feature>
<dbReference type="Pfam" id="PF08436">
    <property type="entry name" value="DXP_redisom_C"/>
    <property type="match status" value="1"/>
</dbReference>
<feature type="binding site" evidence="9">
    <location>
        <position position="10"/>
    </location>
    <ligand>
        <name>NADPH</name>
        <dbReference type="ChEBI" id="CHEBI:57783"/>
    </ligand>
</feature>
<evidence type="ECO:0000259" key="10">
    <source>
        <dbReference type="Pfam" id="PF02670"/>
    </source>
</evidence>
<dbReference type="OrthoDB" id="9806546at2"/>
<feature type="binding site" evidence="9">
    <location>
        <position position="150"/>
    </location>
    <ligand>
        <name>Mn(2+)</name>
        <dbReference type="ChEBI" id="CHEBI:29035"/>
    </ligand>
</feature>
<feature type="binding site" evidence="9">
    <location>
        <position position="219"/>
    </location>
    <ligand>
        <name>Mn(2+)</name>
        <dbReference type="ChEBI" id="CHEBI:29035"/>
    </ligand>
</feature>
<evidence type="ECO:0000256" key="7">
    <source>
        <dbReference type="ARBA" id="ARBA00023229"/>
    </source>
</evidence>
<keyword evidence="13" id="KW-0413">Isomerase</keyword>
<keyword evidence="7 9" id="KW-0414">Isoprene biosynthesis</keyword>
<keyword evidence="5 9" id="KW-0560">Oxidoreductase</keyword>
<comment type="cofactor">
    <cofactor evidence="9">
        <name>Mg(2+)</name>
        <dbReference type="ChEBI" id="CHEBI:18420"/>
    </cofactor>
    <cofactor evidence="9">
        <name>Mn(2+)</name>
        <dbReference type="ChEBI" id="CHEBI:29035"/>
    </cofactor>
</comment>
<dbReference type="InterPro" id="IPR036291">
    <property type="entry name" value="NAD(P)-bd_dom_sf"/>
</dbReference>
<dbReference type="HAMAP" id="MF_00183">
    <property type="entry name" value="DXP_reductoisom"/>
    <property type="match status" value="1"/>
</dbReference>
<sequence>MKKIAVLGSTGSIGVSTLAVLKDFPERFQVVALTAGKNIGLLLQQIHAFHPRIVAVVSELEAEKLRQQLEGVDVEVCCGAEGMIRCATASEVEMVVAAIVGAAGLMPTMAAIKAGKHVALANKETLVIAGSLIIDEVKRQKVNLLPVDSEHSAIFQSLSGQRREDVQRLILTASGGPFREYGAAQFAAITPAEALAHPNWEMGQKISIDSATMMNKGLEVIEARWLFDFPAEMIDVHIHPESIIHSLVEYQDGAVMAQLGVPDMKTPIAYALSWPERLPLEQPPLNLCQLGQLSFSVPDVERFPCLQLAYEALAVGGTVPAAMNGANEVAVEAFLHSRLSFQGIAKVIEKTMLQHKNEDLTSVEQALHADLWGRHKAQEFINGGLV</sequence>
<organism evidence="13 14">
    <name type="scientific">Desulfuromusa kysingii</name>
    <dbReference type="NCBI Taxonomy" id="37625"/>
    <lineage>
        <taxon>Bacteria</taxon>
        <taxon>Pseudomonadati</taxon>
        <taxon>Thermodesulfobacteriota</taxon>
        <taxon>Desulfuromonadia</taxon>
        <taxon>Desulfuromonadales</taxon>
        <taxon>Geopsychrobacteraceae</taxon>
        <taxon>Desulfuromusa</taxon>
    </lineage>
</organism>
<feature type="binding site" evidence="9">
    <location>
        <position position="37"/>
    </location>
    <ligand>
        <name>NADPH</name>
        <dbReference type="ChEBI" id="CHEBI:57783"/>
    </ligand>
</feature>
<feature type="binding site" evidence="9">
    <location>
        <position position="203"/>
    </location>
    <ligand>
        <name>NADPH</name>
        <dbReference type="ChEBI" id="CHEBI:57783"/>
    </ligand>
</feature>
<keyword evidence="9" id="KW-0460">Magnesium</keyword>
<evidence type="ECO:0000256" key="4">
    <source>
        <dbReference type="ARBA" id="ARBA00022857"/>
    </source>
</evidence>
<dbReference type="GO" id="GO:0030604">
    <property type="term" value="F:1-deoxy-D-xylulose-5-phosphate reductoisomerase activity"/>
    <property type="evidence" value="ECO:0007669"/>
    <property type="project" value="UniProtKB-UniRule"/>
</dbReference>
<dbReference type="SUPFAM" id="SSF51735">
    <property type="entry name" value="NAD(P)-binding Rossmann-fold domains"/>
    <property type="match status" value="1"/>
</dbReference>
<evidence type="ECO:0000256" key="6">
    <source>
        <dbReference type="ARBA" id="ARBA00023211"/>
    </source>
</evidence>
<feature type="binding site" evidence="9">
    <location>
        <position position="123"/>
    </location>
    <ligand>
        <name>1-deoxy-D-xylulose 5-phosphate</name>
        <dbReference type="ChEBI" id="CHEBI:57792"/>
    </ligand>
</feature>
<dbReference type="PANTHER" id="PTHR30525:SF0">
    <property type="entry name" value="1-DEOXY-D-XYLULOSE 5-PHOSPHATE REDUCTOISOMERASE, CHLOROPLASTIC"/>
    <property type="match status" value="1"/>
</dbReference>
<feature type="binding site" evidence="9">
    <location>
        <position position="216"/>
    </location>
    <ligand>
        <name>1-deoxy-D-xylulose 5-phosphate</name>
        <dbReference type="ChEBI" id="CHEBI:57792"/>
    </ligand>
</feature>
<comment type="function">
    <text evidence="9">Catalyzes the NADPH-dependent rearrangement and reduction of 1-deoxy-D-xylulose-5-phosphate (DXP) to 2-C-methyl-D-erythritol 4-phosphate (MEP).</text>
</comment>
<dbReference type="Pfam" id="PF13288">
    <property type="entry name" value="DXPR_C"/>
    <property type="match status" value="1"/>
</dbReference>
<dbReference type="Gene3D" id="3.40.50.720">
    <property type="entry name" value="NAD(P)-binding Rossmann-like Domain"/>
    <property type="match status" value="1"/>
</dbReference>
<dbReference type="Pfam" id="PF02670">
    <property type="entry name" value="DXP_reductoisom"/>
    <property type="match status" value="1"/>
</dbReference>
<feature type="binding site" evidence="9">
    <location>
        <position position="174"/>
    </location>
    <ligand>
        <name>1-deoxy-D-xylulose 5-phosphate</name>
        <dbReference type="ChEBI" id="CHEBI:57792"/>
    </ligand>
</feature>
<dbReference type="EMBL" id="FNQN01000003">
    <property type="protein sequence ID" value="SEA07663.1"/>
    <property type="molecule type" value="Genomic_DNA"/>
</dbReference>
<dbReference type="SUPFAM" id="SSF69055">
    <property type="entry name" value="1-deoxy-D-xylulose-5-phosphate reductoisomerase, C-terminal domain"/>
    <property type="match status" value="1"/>
</dbReference>
<feature type="binding site" evidence="9">
    <location>
        <position position="36"/>
    </location>
    <ligand>
        <name>NADPH</name>
        <dbReference type="ChEBI" id="CHEBI:57783"/>
    </ligand>
</feature>
<dbReference type="EC" id="1.1.1.267" evidence="9"/>
<feature type="binding site" evidence="9">
    <location>
        <position position="150"/>
    </location>
    <ligand>
        <name>1-deoxy-D-xylulose 5-phosphate</name>
        <dbReference type="ChEBI" id="CHEBI:57792"/>
    </ligand>
</feature>
<feature type="domain" description="1-deoxy-D-xylulose 5-phosphate reductoisomerase N-terminal" evidence="10">
    <location>
        <begin position="4"/>
        <end position="130"/>
    </location>
</feature>
<dbReference type="PIRSF" id="PIRSF006205">
    <property type="entry name" value="Dxp_reductismrs"/>
    <property type="match status" value="1"/>
</dbReference>
<feature type="domain" description="DXP reductoisomerase C-terminal" evidence="12">
    <location>
        <begin position="259"/>
        <end position="375"/>
    </location>
</feature>
<comment type="similarity">
    <text evidence="2 9">Belongs to the DXR family.</text>
</comment>
<dbReference type="PANTHER" id="PTHR30525">
    <property type="entry name" value="1-DEOXY-D-XYLULOSE 5-PHOSPHATE REDUCTOISOMERASE"/>
    <property type="match status" value="1"/>
</dbReference>